<protein>
    <submittedName>
        <fullName evidence="10">Putative integral membrane zinc-metalloprotease</fullName>
    </submittedName>
</protein>
<accession>A0A1W1CFS6</accession>
<reference evidence="10" key="1">
    <citation type="submission" date="2016-10" db="EMBL/GenBank/DDBJ databases">
        <authorList>
            <person name="de Groot N.N."/>
        </authorList>
    </citation>
    <scope>NUCLEOTIDE SEQUENCE</scope>
</reference>
<dbReference type="SUPFAM" id="SSF103473">
    <property type="entry name" value="MFS general substrate transporter"/>
    <property type="match status" value="1"/>
</dbReference>
<dbReference type="EMBL" id="FPHL01000037">
    <property type="protein sequence ID" value="SFV64708.1"/>
    <property type="molecule type" value="Genomic_DNA"/>
</dbReference>
<evidence type="ECO:0000256" key="2">
    <source>
        <dbReference type="ARBA" id="ARBA00022670"/>
    </source>
</evidence>
<comment type="cofactor">
    <cofactor evidence="1">
        <name>Zn(2+)</name>
        <dbReference type="ChEBI" id="CHEBI:29105"/>
    </cofactor>
</comment>
<keyword evidence="7" id="KW-0472">Membrane</keyword>
<keyword evidence="4" id="KW-0378">Hydrolase</keyword>
<name>A0A1W1CFS6_9ZZZZ</name>
<keyword evidence="3" id="KW-0479">Metal-binding</keyword>
<feature type="transmembrane region" description="Helical" evidence="7">
    <location>
        <begin position="6"/>
        <end position="27"/>
    </location>
</feature>
<keyword evidence="2 10" id="KW-0645">Protease</keyword>
<feature type="transmembrane region" description="Helical" evidence="7">
    <location>
        <begin position="95"/>
        <end position="116"/>
    </location>
</feature>
<feature type="transmembrane region" description="Helical" evidence="7">
    <location>
        <begin position="306"/>
        <end position="328"/>
    </location>
</feature>
<evidence type="ECO:0000256" key="4">
    <source>
        <dbReference type="ARBA" id="ARBA00022801"/>
    </source>
</evidence>
<gene>
    <name evidence="10" type="ORF">MNB_SV-10-372</name>
</gene>
<dbReference type="GO" id="GO:0071586">
    <property type="term" value="P:CAAX-box protein processing"/>
    <property type="evidence" value="ECO:0007669"/>
    <property type="project" value="InterPro"/>
</dbReference>
<dbReference type="GO" id="GO:0046872">
    <property type="term" value="F:metal ion binding"/>
    <property type="evidence" value="ECO:0007669"/>
    <property type="project" value="UniProtKB-KW"/>
</dbReference>
<evidence type="ECO:0000256" key="1">
    <source>
        <dbReference type="ARBA" id="ARBA00001947"/>
    </source>
</evidence>
<organism evidence="10">
    <name type="scientific">hydrothermal vent metagenome</name>
    <dbReference type="NCBI Taxonomy" id="652676"/>
    <lineage>
        <taxon>unclassified sequences</taxon>
        <taxon>metagenomes</taxon>
        <taxon>ecological metagenomes</taxon>
    </lineage>
</organism>
<feature type="domain" description="Peptidase M48" evidence="8">
    <location>
        <begin position="195"/>
        <end position="395"/>
    </location>
</feature>
<keyword evidence="5" id="KW-0862">Zinc</keyword>
<evidence type="ECO:0000259" key="8">
    <source>
        <dbReference type="Pfam" id="PF01435"/>
    </source>
</evidence>
<feature type="transmembrane region" description="Helical" evidence="7">
    <location>
        <begin position="275"/>
        <end position="294"/>
    </location>
</feature>
<feature type="transmembrane region" description="Helical" evidence="7">
    <location>
        <begin position="62"/>
        <end position="83"/>
    </location>
</feature>
<dbReference type="Gene3D" id="3.30.2010.10">
    <property type="entry name" value="Metalloproteases ('zincins'), catalytic domain"/>
    <property type="match status" value="1"/>
</dbReference>
<dbReference type="InterPro" id="IPR032456">
    <property type="entry name" value="Peptidase_M48_N"/>
</dbReference>
<dbReference type="AlphaFoldDB" id="A0A1W1CFS6"/>
<feature type="transmembrane region" description="Helical" evidence="7">
    <location>
        <begin position="136"/>
        <end position="158"/>
    </location>
</feature>
<dbReference type="InterPro" id="IPR036259">
    <property type="entry name" value="MFS_trans_sf"/>
</dbReference>
<evidence type="ECO:0000256" key="3">
    <source>
        <dbReference type="ARBA" id="ARBA00022723"/>
    </source>
</evidence>
<feature type="transmembrane region" description="Helical" evidence="7">
    <location>
        <begin position="164"/>
        <end position="186"/>
    </location>
</feature>
<dbReference type="Pfam" id="PF16491">
    <property type="entry name" value="Peptidase_M48_N"/>
    <property type="match status" value="1"/>
</dbReference>
<evidence type="ECO:0000259" key="9">
    <source>
        <dbReference type="Pfam" id="PF16491"/>
    </source>
</evidence>
<feature type="domain" description="CAAX prenyl protease 1 N-terminal" evidence="9">
    <location>
        <begin position="41"/>
        <end position="192"/>
    </location>
</feature>
<dbReference type="GO" id="GO:0004222">
    <property type="term" value="F:metalloendopeptidase activity"/>
    <property type="evidence" value="ECO:0007669"/>
    <property type="project" value="InterPro"/>
</dbReference>
<keyword evidence="7" id="KW-1133">Transmembrane helix</keyword>
<keyword evidence="7" id="KW-0812">Transmembrane</keyword>
<dbReference type="InterPro" id="IPR027057">
    <property type="entry name" value="CAXX_Prtase_1"/>
</dbReference>
<evidence type="ECO:0000256" key="6">
    <source>
        <dbReference type="ARBA" id="ARBA00023049"/>
    </source>
</evidence>
<dbReference type="FunFam" id="3.30.2010.10:FF:000010">
    <property type="entry name" value="M48 family peptidase"/>
    <property type="match status" value="1"/>
</dbReference>
<dbReference type="PANTHER" id="PTHR10120">
    <property type="entry name" value="CAAX PRENYL PROTEASE 1"/>
    <property type="match status" value="1"/>
</dbReference>
<sequence length="431" mass="48717">MLEIIVGLYTFYILLKLYISFMQIGYINQEKRKDPVLMPAGKYMVAANYAVAKEKLGIIETFVDYLMFLWWVFAGFAWLASLFGVDGSVMSSVLFLYGFMAVNYIVGLPFSLYQTFKIDEAFGFNKMTLKMFIVDAFKSIGLFLVLGGAVFAVLSWIISSYEMWWLWGFILMFAIAVAANLLMPFFMGLFNKFSPLEEGELKDAIVALMQKAGLKSDGIFVMDASKRDSRLNAFFGGLGKSKRVVLYDTLLEKLNKKELLAVLGHELGHFSHGDIWKNIALMGLLLFIAFYLFGHLPDSLFIQMGVSPYAGVQIAMLMLLLPLLSFVFTPFMSYVSRHNEYAADEYGSQMGGKENLVSALLKLITENKAFPKSHPLVIFFYHTHPPVLERLKELGYDAGNVVVEEENLENPENPEEPALPNDGIFAYMDKK</sequence>
<evidence type="ECO:0000313" key="10">
    <source>
        <dbReference type="EMBL" id="SFV64708.1"/>
    </source>
</evidence>
<proteinExistence type="predicted"/>
<evidence type="ECO:0000256" key="7">
    <source>
        <dbReference type="SAM" id="Phobius"/>
    </source>
</evidence>
<dbReference type="CDD" id="cd07343">
    <property type="entry name" value="M48A_Zmpste24p_like"/>
    <property type="match status" value="1"/>
</dbReference>
<dbReference type="InterPro" id="IPR001915">
    <property type="entry name" value="Peptidase_M48"/>
</dbReference>
<evidence type="ECO:0000256" key="5">
    <source>
        <dbReference type="ARBA" id="ARBA00022833"/>
    </source>
</evidence>
<dbReference type="Pfam" id="PF01435">
    <property type="entry name" value="Peptidase_M48"/>
    <property type="match status" value="1"/>
</dbReference>
<keyword evidence="6 10" id="KW-0482">Metalloprotease</keyword>